<sequence>MSQLRDFKKIGRCLRLYIRTGNFSSECEGVIKSFIRHIIYNTPGFSFGASRSLSNDALVDDISQEVLSAFWNVRQRLESITDDAALTNYFMRSVKNKIQDYRRANIRASSVVSLNQSIASNDDEYSEMLDFVPDKGSEIEQFDEVIAEYIFDSFVSYMRSKEADICDYIFFSLLAQSTHFREYSSTDAMYKAHQRARDRVKAFFEKEVSVSYGVIKKILKRFVSEICESLRNNN</sequence>
<reference evidence="1 2" key="2">
    <citation type="journal article" date="2009" name="Proc. Natl. Acad. Sci. U.S.A.">
        <title>On the chimeric nature, thermophilic origin, and phylogenetic placement of the Thermotogales.</title>
        <authorList>
            <person name="Zhaxybayeva O."/>
            <person name="Swithers K.S."/>
            <person name="Lapierre P."/>
            <person name="Fournier G.P."/>
            <person name="Bickhart D.M."/>
            <person name="DeBoy R.T."/>
            <person name="Nelson K.E."/>
            <person name="Nesbo C.L."/>
            <person name="Doolittle W.F."/>
            <person name="Gogarten J.P."/>
            <person name="Noll K.M."/>
        </authorList>
    </citation>
    <scope>NUCLEOTIDE SEQUENCE [LARGE SCALE GENOMIC DNA]</scope>
    <source>
        <strain evidence="2">ATCC 35602 / DSM 5306 / Rt17-B1</strain>
    </source>
</reference>
<gene>
    <name evidence="1" type="ordered locus">Fnod_1399</name>
</gene>
<dbReference type="RefSeq" id="WP_011994552.1">
    <property type="nucleotide sequence ID" value="NC_009718.1"/>
</dbReference>
<organism evidence="1 2">
    <name type="scientific">Fervidobacterium nodosum (strain ATCC 35602 / DSM 5306 / Rt17-B1)</name>
    <dbReference type="NCBI Taxonomy" id="381764"/>
    <lineage>
        <taxon>Bacteria</taxon>
        <taxon>Thermotogati</taxon>
        <taxon>Thermotogota</taxon>
        <taxon>Thermotogae</taxon>
        <taxon>Thermotogales</taxon>
        <taxon>Fervidobacteriaceae</taxon>
        <taxon>Fervidobacterium</taxon>
    </lineage>
</organism>
<dbReference type="STRING" id="381764.Fnod_1399"/>
<dbReference type="KEGG" id="fno:Fnod_1399"/>
<dbReference type="GO" id="GO:0003700">
    <property type="term" value="F:DNA-binding transcription factor activity"/>
    <property type="evidence" value="ECO:0007669"/>
    <property type="project" value="InterPro"/>
</dbReference>
<dbReference type="GO" id="GO:0006352">
    <property type="term" value="P:DNA-templated transcription initiation"/>
    <property type="evidence" value="ECO:0007669"/>
    <property type="project" value="InterPro"/>
</dbReference>
<reference evidence="1 2" key="1">
    <citation type="submission" date="2007-07" db="EMBL/GenBank/DDBJ databases">
        <title>Complete sequence of Fervidobacterium nodosum Rt17-B1.</title>
        <authorList>
            <consortium name="US DOE Joint Genome Institute"/>
            <person name="Copeland A."/>
            <person name="Lucas S."/>
            <person name="Lapidus A."/>
            <person name="Barry K."/>
            <person name="Glavina del Rio T."/>
            <person name="Dalin E."/>
            <person name="Tice H."/>
            <person name="Pitluck S."/>
            <person name="Saunders E."/>
            <person name="Brettin T."/>
            <person name="Bruce D."/>
            <person name="Detter J.C."/>
            <person name="Han C."/>
            <person name="Schmutz J."/>
            <person name="Larimer F."/>
            <person name="Land M."/>
            <person name="Hauser L."/>
            <person name="Kyrpides N."/>
            <person name="Mikhailova N."/>
            <person name="Nelson K."/>
            <person name="Gogarten J.P."/>
            <person name="Noll K."/>
            <person name="Richardson P."/>
        </authorList>
    </citation>
    <scope>NUCLEOTIDE SEQUENCE [LARGE SCALE GENOMIC DNA]</scope>
    <source>
        <strain evidence="2">ATCC 35602 / DSM 5306 / Rt17-B1</strain>
    </source>
</reference>
<dbReference type="AlphaFoldDB" id="A7HMW2"/>
<dbReference type="InterPro" id="IPR013325">
    <property type="entry name" value="RNA_pol_sigma_r2"/>
</dbReference>
<dbReference type="OrthoDB" id="43254at2"/>
<keyword evidence="2" id="KW-1185">Reference proteome</keyword>
<name>A7HMW2_FERNB</name>
<proteinExistence type="predicted"/>
<protein>
    <submittedName>
        <fullName evidence="1">Uncharacterized protein</fullName>
    </submittedName>
</protein>
<dbReference type="EMBL" id="CP000771">
    <property type="protein sequence ID" value="ABS61245.1"/>
    <property type="molecule type" value="Genomic_DNA"/>
</dbReference>
<accession>A7HMW2</accession>
<dbReference type="Proteomes" id="UP000002415">
    <property type="component" value="Chromosome"/>
</dbReference>
<dbReference type="HOGENOM" id="CLU_1188523_0_0_0"/>
<dbReference type="SUPFAM" id="SSF88946">
    <property type="entry name" value="Sigma2 domain of RNA polymerase sigma factors"/>
    <property type="match status" value="1"/>
</dbReference>
<dbReference type="Gene3D" id="1.10.1740.10">
    <property type="match status" value="1"/>
</dbReference>
<evidence type="ECO:0000313" key="2">
    <source>
        <dbReference type="Proteomes" id="UP000002415"/>
    </source>
</evidence>
<evidence type="ECO:0000313" key="1">
    <source>
        <dbReference type="EMBL" id="ABS61245.1"/>
    </source>
</evidence>